<gene>
    <name evidence="5" type="primary">rplD</name>
</gene>
<dbReference type="HAMAP" id="MF_01328_B">
    <property type="entry name" value="Ribosomal_uL4_B"/>
    <property type="match status" value="1"/>
</dbReference>
<dbReference type="GO" id="GO:0019843">
    <property type="term" value="F:rRNA binding"/>
    <property type="evidence" value="ECO:0007669"/>
    <property type="project" value="UniProtKB-UniRule"/>
</dbReference>
<comment type="function">
    <text evidence="5">One of the primary rRNA binding proteins, this protein initially binds near the 5'-end of the 23S rRNA. It is important during the early stages of 50S assembly. It makes multiple contacts with different domains of the 23S rRNA in the assembled 50S subunit and ribosome.</text>
</comment>
<keyword evidence="5" id="KW-0694">RNA-binding</keyword>
<dbReference type="GO" id="GO:0005840">
    <property type="term" value="C:ribosome"/>
    <property type="evidence" value="ECO:0007669"/>
    <property type="project" value="UniProtKB-KW"/>
</dbReference>
<feature type="region of interest" description="Disordered" evidence="6">
    <location>
        <begin position="50"/>
        <end position="87"/>
    </location>
</feature>
<accession>A0A0H4TMR8</accession>
<keyword evidence="5" id="KW-0699">rRNA-binding</keyword>
<dbReference type="EMBL" id="KT006982">
    <property type="protein sequence ID" value="AKQ01874.1"/>
    <property type="molecule type" value="Genomic_DNA"/>
</dbReference>
<evidence type="ECO:0000256" key="2">
    <source>
        <dbReference type="ARBA" id="ARBA00022980"/>
    </source>
</evidence>
<dbReference type="PANTHER" id="PTHR10746:SF6">
    <property type="entry name" value="LARGE RIBOSOMAL SUBUNIT PROTEIN UL4M"/>
    <property type="match status" value="1"/>
</dbReference>
<dbReference type="GO" id="GO:0006412">
    <property type="term" value="P:translation"/>
    <property type="evidence" value="ECO:0007669"/>
    <property type="project" value="UniProtKB-UniRule"/>
</dbReference>
<protein>
    <recommendedName>
        <fullName evidence="4 5">Large ribosomal subunit protein uL4</fullName>
    </recommendedName>
</protein>
<dbReference type="InterPro" id="IPR023574">
    <property type="entry name" value="Ribosomal_uL4_dom_sf"/>
</dbReference>
<comment type="function">
    <text evidence="5">Forms part of the polypeptide exit tunnel.</text>
</comment>
<dbReference type="InterPro" id="IPR013005">
    <property type="entry name" value="Ribosomal_uL4-like"/>
</dbReference>
<sequence>MPKIDILNLENKKVGDLKLNDTIFAGQVKQDLFYETVKMQLANRRLGTASTKTRANVSGGGVKPWKQKGTGRARAGSNRSPLWRHGGTVFGPHPRDYSYKVPKKVSKAALMSCLALKVKDGKLKVLDNILLNEPKTKEVLGILKKINSTRGLIVIDGANPNLELASRNLKDFKLLNIKGLNVFDLLHYDDLIITKTAIEQLERNLLQ</sequence>
<dbReference type="Pfam" id="PF00573">
    <property type="entry name" value="Ribosomal_L4"/>
    <property type="match status" value="1"/>
</dbReference>
<evidence type="ECO:0000256" key="6">
    <source>
        <dbReference type="SAM" id="MobiDB-lite"/>
    </source>
</evidence>
<dbReference type="NCBIfam" id="TIGR03953">
    <property type="entry name" value="rplD_bact"/>
    <property type="match status" value="1"/>
</dbReference>
<comment type="similarity">
    <text evidence="1 5">Belongs to the universal ribosomal protein uL4 family.</text>
</comment>
<evidence type="ECO:0000256" key="4">
    <source>
        <dbReference type="ARBA" id="ARBA00035244"/>
    </source>
</evidence>
<evidence type="ECO:0000313" key="7">
    <source>
        <dbReference type="EMBL" id="AKQ01874.1"/>
    </source>
</evidence>
<keyword evidence="3 5" id="KW-0687">Ribonucleoprotein</keyword>
<dbReference type="GO" id="GO:1990904">
    <property type="term" value="C:ribonucleoprotein complex"/>
    <property type="evidence" value="ECO:0007669"/>
    <property type="project" value="UniProtKB-KW"/>
</dbReference>
<dbReference type="SUPFAM" id="SSF52166">
    <property type="entry name" value="Ribosomal protein L4"/>
    <property type="match status" value="1"/>
</dbReference>
<reference evidence="7" key="1">
    <citation type="journal article" date="2015" name="ISME J.">
        <title>Aquifer environment selects for microbial species cohorts in sediment and groundwater.</title>
        <authorList>
            <person name="Hug L.A."/>
            <person name="Thomas B.C."/>
            <person name="Brown C.T."/>
            <person name="Frischkorn K.R."/>
            <person name="Williams K.H."/>
            <person name="Tringe S.G."/>
            <person name="Banfield J.F."/>
        </authorList>
    </citation>
    <scope>NUCLEOTIDE SEQUENCE</scope>
</reference>
<dbReference type="InterPro" id="IPR002136">
    <property type="entry name" value="Ribosomal_uL4"/>
</dbReference>
<dbReference type="GO" id="GO:0003735">
    <property type="term" value="F:structural constituent of ribosome"/>
    <property type="evidence" value="ECO:0007669"/>
    <property type="project" value="InterPro"/>
</dbReference>
<name>A0A0H4TMR8_9DELT</name>
<dbReference type="AlphaFoldDB" id="A0A0H4TMR8"/>
<proteinExistence type="inferred from homology"/>
<keyword evidence="2 5" id="KW-0689">Ribosomal protein</keyword>
<evidence type="ECO:0000256" key="5">
    <source>
        <dbReference type="HAMAP-Rule" id="MF_01328"/>
    </source>
</evidence>
<evidence type="ECO:0000256" key="1">
    <source>
        <dbReference type="ARBA" id="ARBA00010528"/>
    </source>
</evidence>
<dbReference type="PANTHER" id="PTHR10746">
    <property type="entry name" value="50S RIBOSOMAL PROTEIN L4"/>
    <property type="match status" value="1"/>
</dbReference>
<comment type="subunit">
    <text evidence="5">Part of the 50S ribosomal subunit.</text>
</comment>
<evidence type="ECO:0000256" key="3">
    <source>
        <dbReference type="ARBA" id="ARBA00023274"/>
    </source>
</evidence>
<dbReference type="Gene3D" id="3.40.1370.10">
    <property type="match status" value="1"/>
</dbReference>
<organism evidence="7">
    <name type="scientific">uncultured delta proteobacterium Rifle_16ft_4_minimus_2971</name>
    <dbReference type="NCBI Taxonomy" id="1665178"/>
    <lineage>
        <taxon>Bacteria</taxon>
        <taxon>Deltaproteobacteria</taxon>
        <taxon>environmental samples</taxon>
    </lineage>
</organism>